<dbReference type="GO" id="GO:0046540">
    <property type="term" value="C:U4/U6 x U5 tri-snRNP complex"/>
    <property type="evidence" value="ECO:0007669"/>
    <property type="project" value="InterPro"/>
</dbReference>
<reference evidence="8" key="4">
    <citation type="submission" date="2019-03" db="UniProtKB">
        <authorList>
            <consortium name="EnsemblPlants"/>
        </authorList>
    </citation>
    <scope>IDENTIFICATION</scope>
</reference>
<evidence type="ECO:0000256" key="2">
    <source>
        <dbReference type="ARBA" id="ARBA00022664"/>
    </source>
</evidence>
<dbReference type="GO" id="GO:0000398">
    <property type="term" value="P:mRNA splicing, via spliceosome"/>
    <property type="evidence" value="ECO:0007669"/>
    <property type="project" value="InterPro"/>
</dbReference>
<comment type="subcellular location">
    <subcellularLocation>
        <location evidence="1">Nucleus</location>
    </subcellularLocation>
</comment>
<feature type="compositionally biased region" description="Polar residues" evidence="5">
    <location>
        <begin position="48"/>
        <end position="62"/>
    </location>
</feature>
<dbReference type="Gramene" id="AET5Gv20422000.10">
    <property type="protein sequence ID" value="AET5Gv20422000.10"/>
    <property type="gene ID" value="AET5Gv20422000"/>
</dbReference>
<protein>
    <submittedName>
        <fullName evidence="8">Uncharacterized protein</fullName>
    </submittedName>
</protein>
<evidence type="ECO:0000313" key="9">
    <source>
        <dbReference type="Proteomes" id="UP000015105"/>
    </source>
</evidence>
<keyword evidence="2" id="KW-0507">mRNA processing</keyword>
<evidence type="ECO:0000256" key="3">
    <source>
        <dbReference type="ARBA" id="ARBA00023187"/>
    </source>
</evidence>
<reference evidence="9" key="1">
    <citation type="journal article" date="2014" name="Science">
        <title>Ancient hybridizations among the ancestral genomes of bread wheat.</title>
        <authorList>
            <consortium name="International Wheat Genome Sequencing Consortium,"/>
            <person name="Marcussen T."/>
            <person name="Sandve S.R."/>
            <person name="Heier L."/>
            <person name="Spannagl M."/>
            <person name="Pfeifer M."/>
            <person name="Jakobsen K.S."/>
            <person name="Wulff B.B."/>
            <person name="Steuernagel B."/>
            <person name="Mayer K.F."/>
            <person name="Olsen O.A."/>
        </authorList>
    </citation>
    <scope>NUCLEOTIDE SEQUENCE [LARGE SCALE GENOMIC DNA]</scope>
    <source>
        <strain evidence="9">cv. AL8/78</strain>
    </source>
</reference>
<dbReference type="AlphaFoldDB" id="A0A453KI53"/>
<evidence type="ECO:0000256" key="1">
    <source>
        <dbReference type="ARBA" id="ARBA00004123"/>
    </source>
</evidence>
<feature type="region of interest" description="Disordered" evidence="5">
    <location>
        <begin position="96"/>
        <end position="122"/>
    </location>
</feature>
<dbReference type="InterPro" id="IPR013881">
    <property type="entry name" value="Pre-mRNA_splic_Prp3_dom"/>
</dbReference>
<feature type="compositionally biased region" description="Pro residues" evidence="5">
    <location>
        <begin position="376"/>
        <end position="389"/>
    </location>
</feature>
<evidence type="ECO:0000256" key="5">
    <source>
        <dbReference type="SAM" id="MobiDB-lite"/>
    </source>
</evidence>
<feature type="compositionally biased region" description="Low complexity" evidence="5">
    <location>
        <begin position="113"/>
        <end position="122"/>
    </location>
</feature>
<feature type="domain" description="Small nuclear ribonucleoprotein Prp3 C-terminal" evidence="6">
    <location>
        <begin position="497"/>
        <end position="621"/>
    </location>
</feature>
<dbReference type="InterPro" id="IPR010541">
    <property type="entry name" value="Prp3_C"/>
</dbReference>
<feature type="compositionally biased region" description="Basic residues" evidence="5">
    <location>
        <begin position="396"/>
        <end position="405"/>
    </location>
</feature>
<keyword evidence="4" id="KW-0539">Nucleus</keyword>
<keyword evidence="3" id="KW-0508">mRNA splicing</keyword>
<organism evidence="8 9">
    <name type="scientific">Aegilops tauschii subsp. strangulata</name>
    <name type="common">Goatgrass</name>
    <dbReference type="NCBI Taxonomy" id="200361"/>
    <lineage>
        <taxon>Eukaryota</taxon>
        <taxon>Viridiplantae</taxon>
        <taxon>Streptophyta</taxon>
        <taxon>Embryophyta</taxon>
        <taxon>Tracheophyta</taxon>
        <taxon>Spermatophyta</taxon>
        <taxon>Magnoliopsida</taxon>
        <taxon>Liliopsida</taxon>
        <taxon>Poales</taxon>
        <taxon>Poaceae</taxon>
        <taxon>BOP clade</taxon>
        <taxon>Pooideae</taxon>
        <taxon>Triticodae</taxon>
        <taxon>Triticeae</taxon>
        <taxon>Triticinae</taxon>
        <taxon>Aegilops</taxon>
    </lineage>
</organism>
<dbReference type="PANTHER" id="PTHR14212">
    <property type="entry name" value="U4/U6-ASSOCIATED RNA SPLICING FACTOR-RELATED"/>
    <property type="match status" value="1"/>
</dbReference>
<evidence type="ECO:0000259" key="7">
    <source>
        <dbReference type="Pfam" id="PF08572"/>
    </source>
</evidence>
<feature type="compositionally biased region" description="Low complexity" evidence="5">
    <location>
        <begin position="8"/>
        <end position="29"/>
    </location>
</feature>
<feature type="region of interest" description="Disordered" evidence="5">
    <location>
        <begin position="374"/>
        <end position="415"/>
    </location>
</feature>
<keyword evidence="9" id="KW-1185">Reference proteome</keyword>
<accession>A0A453KI53</accession>
<dbReference type="Proteomes" id="UP000015105">
    <property type="component" value="Chromosome 5D"/>
</dbReference>
<proteinExistence type="predicted"/>
<reference evidence="8" key="5">
    <citation type="journal article" date="2021" name="G3 (Bethesda)">
        <title>Aegilops tauschii genome assembly Aet v5.0 features greater sequence contiguity and improved annotation.</title>
        <authorList>
            <person name="Wang L."/>
            <person name="Zhu T."/>
            <person name="Rodriguez J.C."/>
            <person name="Deal K.R."/>
            <person name="Dubcovsky J."/>
            <person name="McGuire P.E."/>
            <person name="Lux T."/>
            <person name="Spannagl M."/>
            <person name="Mayer K.F.X."/>
            <person name="Baldrich P."/>
            <person name="Meyers B.C."/>
            <person name="Huo N."/>
            <person name="Gu Y.Q."/>
            <person name="Zhou H."/>
            <person name="Devos K.M."/>
            <person name="Bennetzen J.L."/>
            <person name="Unver T."/>
            <person name="Budak H."/>
            <person name="Gulick P.J."/>
            <person name="Galiba G."/>
            <person name="Kalapos B."/>
            <person name="Nelson D.R."/>
            <person name="Li P."/>
            <person name="You F.M."/>
            <person name="Luo M.C."/>
            <person name="Dvorak J."/>
        </authorList>
    </citation>
    <scope>NUCLEOTIDE SEQUENCE [LARGE SCALE GENOMIC DNA]</scope>
    <source>
        <strain evidence="8">cv. AL8/78</strain>
    </source>
</reference>
<dbReference type="EnsemblPlants" id="AET5Gv20422000.10">
    <property type="protein sequence ID" value="AET5Gv20422000.10"/>
    <property type="gene ID" value="AET5Gv20422000"/>
</dbReference>
<sequence>SNGGAQQPLNSAPAVAVPSANPVSSKVSSITTTNENGGVSIRSDEVTGKSSTDGTANSSAGRSSNLSLDALAKAKKALQLKKELSEKLKRLPALNKLGTTIPDTQTPKKETQSVSGSSASAVHAGASSELPASSVSAGISGLTNIPNLDAVKRAQELAAKMGFRQDPQFAPLINMFPGTSSELTIPQRPAKAPVLRLDAQGREIDENGNVISMTKPSNLSTLKVNINKQKKDAFQIIKPDLESLAKATVHFDERMGINPTKLLRPKRPGFQFIEEGKLSRQAELQRIKNQFGEAQAKELKVKQAQLAKAKVEVDMNPNLIEIAPGGRPPKQKQKEEIPDIEPWDSKILLSPTYEDISLEKLNMDKITIYVEHPEPLEPPAEPAPPPPQPLKLTKKEQKKLRTQRRLAKEKDRQEMIRQGLLEPPKPKVKMSNLMKVLGAEATQDPTRMEMEIRTAAAEREQAHVDRNIARKLTPSERREKKERKLFDDPNTLGCIVCVYRIRDLSHPQTRFKVDVNAQENRLTGAAVITDGISVVVVEGGKKSIKRYNKLMLNRIDWAAAVGGEDDADEEPDKPVNSCVLVWQGSVVKPTFPRFGVHQCRSEAAAKKVFADAKVPHYWDLAVNFSEDSS</sequence>
<evidence type="ECO:0000256" key="4">
    <source>
        <dbReference type="ARBA" id="ARBA00023242"/>
    </source>
</evidence>
<feature type="domain" description="Pre-mRNA-splicing factor 3" evidence="7">
    <location>
        <begin position="250"/>
        <end position="473"/>
    </location>
</feature>
<dbReference type="PANTHER" id="PTHR14212:SF0">
    <property type="entry name" value="U4_U6 SMALL NUCLEAR RIBONUCLEOPROTEIN PRP3"/>
    <property type="match status" value="1"/>
</dbReference>
<dbReference type="Pfam" id="PF08572">
    <property type="entry name" value="PRP3"/>
    <property type="match status" value="1"/>
</dbReference>
<evidence type="ECO:0000259" key="6">
    <source>
        <dbReference type="Pfam" id="PF06544"/>
    </source>
</evidence>
<dbReference type="InterPro" id="IPR027104">
    <property type="entry name" value="Prp3"/>
</dbReference>
<name>A0A453KI53_AEGTS</name>
<dbReference type="CDD" id="cd24162">
    <property type="entry name" value="Prp3_C"/>
    <property type="match status" value="1"/>
</dbReference>
<reference evidence="9" key="2">
    <citation type="journal article" date="2017" name="Nat. Plants">
        <title>The Aegilops tauschii genome reveals multiple impacts of transposons.</title>
        <authorList>
            <person name="Zhao G."/>
            <person name="Zou C."/>
            <person name="Li K."/>
            <person name="Wang K."/>
            <person name="Li T."/>
            <person name="Gao L."/>
            <person name="Zhang X."/>
            <person name="Wang H."/>
            <person name="Yang Z."/>
            <person name="Liu X."/>
            <person name="Jiang W."/>
            <person name="Mao L."/>
            <person name="Kong X."/>
            <person name="Jiao Y."/>
            <person name="Jia J."/>
        </authorList>
    </citation>
    <scope>NUCLEOTIDE SEQUENCE [LARGE SCALE GENOMIC DNA]</scope>
    <source>
        <strain evidence="9">cv. AL8/78</strain>
    </source>
</reference>
<dbReference type="Pfam" id="PF06544">
    <property type="entry name" value="Prp3_C"/>
    <property type="match status" value="1"/>
</dbReference>
<feature type="region of interest" description="Disordered" evidence="5">
    <location>
        <begin position="1"/>
        <end position="66"/>
    </location>
</feature>
<feature type="compositionally biased region" description="Basic and acidic residues" evidence="5">
    <location>
        <begin position="406"/>
        <end position="415"/>
    </location>
</feature>
<reference evidence="8" key="3">
    <citation type="journal article" date="2017" name="Nature">
        <title>Genome sequence of the progenitor of the wheat D genome Aegilops tauschii.</title>
        <authorList>
            <person name="Luo M.C."/>
            <person name="Gu Y.Q."/>
            <person name="Puiu D."/>
            <person name="Wang H."/>
            <person name="Twardziok S.O."/>
            <person name="Deal K.R."/>
            <person name="Huo N."/>
            <person name="Zhu T."/>
            <person name="Wang L."/>
            <person name="Wang Y."/>
            <person name="McGuire P.E."/>
            <person name="Liu S."/>
            <person name="Long H."/>
            <person name="Ramasamy R.K."/>
            <person name="Rodriguez J.C."/>
            <person name="Van S.L."/>
            <person name="Yuan L."/>
            <person name="Wang Z."/>
            <person name="Xia Z."/>
            <person name="Xiao L."/>
            <person name="Anderson O.D."/>
            <person name="Ouyang S."/>
            <person name="Liang Y."/>
            <person name="Zimin A.V."/>
            <person name="Pertea G."/>
            <person name="Qi P."/>
            <person name="Bennetzen J.L."/>
            <person name="Dai X."/>
            <person name="Dawson M.W."/>
            <person name="Muller H.G."/>
            <person name="Kugler K."/>
            <person name="Rivarola-Duarte L."/>
            <person name="Spannagl M."/>
            <person name="Mayer K.F.X."/>
            <person name="Lu F.H."/>
            <person name="Bevan M.W."/>
            <person name="Leroy P."/>
            <person name="Li P."/>
            <person name="You F.M."/>
            <person name="Sun Q."/>
            <person name="Liu Z."/>
            <person name="Lyons E."/>
            <person name="Wicker T."/>
            <person name="Salzberg S.L."/>
            <person name="Devos K.M."/>
            <person name="Dvorak J."/>
        </authorList>
    </citation>
    <scope>NUCLEOTIDE SEQUENCE [LARGE SCALE GENOMIC DNA]</scope>
    <source>
        <strain evidence="8">cv. AL8/78</strain>
    </source>
</reference>
<evidence type="ECO:0000313" key="8">
    <source>
        <dbReference type="EnsemblPlants" id="AET5Gv20422000.10"/>
    </source>
</evidence>